<dbReference type="NCBIfam" id="NF038206">
    <property type="entry name" value="RGCVC_fam"/>
    <property type="match status" value="1"/>
</dbReference>
<dbReference type="RefSeq" id="WP_184696684.1">
    <property type="nucleotide sequence ID" value="NZ_JACHJN010000011.1"/>
</dbReference>
<evidence type="ECO:0000313" key="2">
    <source>
        <dbReference type="Proteomes" id="UP000547510"/>
    </source>
</evidence>
<dbReference type="EMBL" id="JACHJN010000011">
    <property type="protein sequence ID" value="MBB5959539.1"/>
    <property type="molecule type" value="Genomic_DNA"/>
</dbReference>
<gene>
    <name evidence="1" type="ORF">FHS29_006160</name>
</gene>
<accession>A0A841CQH2</accession>
<organism evidence="1 2">
    <name type="scientific">Saccharothrix tamanrassetensis</name>
    <dbReference type="NCBI Taxonomy" id="1051531"/>
    <lineage>
        <taxon>Bacteria</taxon>
        <taxon>Bacillati</taxon>
        <taxon>Actinomycetota</taxon>
        <taxon>Actinomycetes</taxon>
        <taxon>Pseudonocardiales</taxon>
        <taxon>Pseudonocardiaceae</taxon>
        <taxon>Saccharothrix</taxon>
    </lineage>
</organism>
<comment type="caution">
    <text evidence="1">The sequence shown here is derived from an EMBL/GenBank/DDBJ whole genome shotgun (WGS) entry which is preliminary data.</text>
</comment>
<proteinExistence type="predicted"/>
<sequence length="59" mass="6097">MQAIEVTAETSGVIVEQLTEGQCAACAHPLAAHDAISVRFCTATTAGRHERGCVCPVGK</sequence>
<evidence type="ECO:0000313" key="1">
    <source>
        <dbReference type="EMBL" id="MBB5959539.1"/>
    </source>
</evidence>
<dbReference type="AlphaFoldDB" id="A0A841CQH2"/>
<name>A0A841CQH2_9PSEU</name>
<reference evidence="1 2" key="1">
    <citation type="submission" date="2020-08" db="EMBL/GenBank/DDBJ databases">
        <title>Genomic Encyclopedia of Type Strains, Phase III (KMG-III): the genomes of soil and plant-associated and newly described type strains.</title>
        <authorList>
            <person name="Whitman W."/>
        </authorList>
    </citation>
    <scope>NUCLEOTIDE SEQUENCE [LARGE SCALE GENOMIC DNA]</scope>
    <source>
        <strain evidence="1 2">CECT 8640</strain>
    </source>
</reference>
<protein>
    <submittedName>
        <fullName evidence="1">Uncharacterized protein</fullName>
    </submittedName>
</protein>
<dbReference type="Proteomes" id="UP000547510">
    <property type="component" value="Unassembled WGS sequence"/>
</dbReference>
<keyword evidence="2" id="KW-1185">Reference proteome</keyword>